<evidence type="ECO:0000256" key="3">
    <source>
        <dbReference type="ARBA" id="ARBA00022475"/>
    </source>
</evidence>
<dbReference type="GO" id="GO:0005886">
    <property type="term" value="C:plasma membrane"/>
    <property type="evidence" value="ECO:0007669"/>
    <property type="project" value="UniProtKB-SubCell"/>
</dbReference>
<dbReference type="PANTHER" id="PTHR30506:SF3">
    <property type="entry name" value="UPF0126 INNER MEMBRANE PROTEIN YADS-RELATED"/>
    <property type="match status" value="1"/>
</dbReference>
<feature type="transmembrane region" description="Helical" evidence="7">
    <location>
        <begin position="132"/>
        <end position="152"/>
    </location>
</feature>
<dbReference type="Proteomes" id="UP000254777">
    <property type="component" value="Unassembled WGS sequence"/>
</dbReference>
<proteinExistence type="inferred from homology"/>
<evidence type="ECO:0000256" key="7">
    <source>
        <dbReference type="SAM" id="Phobius"/>
    </source>
</evidence>
<reference evidence="9 10" key="1">
    <citation type="submission" date="2018-06" db="EMBL/GenBank/DDBJ databases">
        <authorList>
            <consortium name="Pathogen Informatics"/>
            <person name="Doyle S."/>
        </authorList>
    </citation>
    <scope>NUCLEOTIDE SEQUENCE [LARGE SCALE GENOMIC DNA]</scope>
    <source>
        <strain evidence="9 10">NCTC11088</strain>
    </source>
</reference>
<keyword evidence="3" id="KW-1003">Cell membrane</keyword>
<feature type="transmembrane region" description="Helical" evidence="7">
    <location>
        <begin position="38"/>
        <end position="58"/>
    </location>
</feature>
<evidence type="ECO:0000313" key="9">
    <source>
        <dbReference type="EMBL" id="SUB74711.1"/>
    </source>
</evidence>
<comment type="similarity">
    <text evidence="2">Belongs to the UPF0126 family.</text>
</comment>
<feature type="transmembrane region" description="Helical" evidence="7">
    <location>
        <begin position="102"/>
        <end position="126"/>
    </location>
</feature>
<keyword evidence="5 7" id="KW-1133">Transmembrane helix</keyword>
<dbReference type="RefSeq" id="WP_004819012.1">
    <property type="nucleotide sequence ID" value="NZ_UGTH01000001.1"/>
</dbReference>
<keyword evidence="6 7" id="KW-0472">Membrane</keyword>
<dbReference type="Pfam" id="PF03458">
    <property type="entry name" value="Gly_transporter"/>
    <property type="match status" value="2"/>
</dbReference>
<accession>A0A379DAW8</accession>
<feature type="domain" description="Glycine transporter" evidence="8">
    <location>
        <begin position="105"/>
        <end position="180"/>
    </location>
</feature>
<evidence type="ECO:0000256" key="1">
    <source>
        <dbReference type="ARBA" id="ARBA00004651"/>
    </source>
</evidence>
<dbReference type="EMBL" id="UGTH01000001">
    <property type="protein sequence ID" value="SUB74711.1"/>
    <property type="molecule type" value="Genomic_DNA"/>
</dbReference>
<evidence type="ECO:0000313" key="10">
    <source>
        <dbReference type="Proteomes" id="UP000254777"/>
    </source>
</evidence>
<keyword evidence="4 7" id="KW-0812">Transmembrane</keyword>
<evidence type="ECO:0000256" key="2">
    <source>
        <dbReference type="ARBA" id="ARBA00008193"/>
    </source>
</evidence>
<evidence type="ECO:0000256" key="4">
    <source>
        <dbReference type="ARBA" id="ARBA00022692"/>
    </source>
</evidence>
<feature type="transmembrane region" description="Helical" evidence="7">
    <location>
        <begin position="188"/>
        <end position="204"/>
    </location>
</feature>
<evidence type="ECO:0000256" key="5">
    <source>
        <dbReference type="ARBA" id="ARBA00022989"/>
    </source>
</evidence>
<dbReference type="InterPro" id="IPR005115">
    <property type="entry name" value="Gly_transporter"/>
</dbReference>
<evidence type="ECO:0000259" key="8">
    <source>
        <dbReference type="Pfam" id="PF03458"/>
    </source>
</evidence>
<sequence>MPSYQQIDLILGIIGTIAFAFSGAMLGIRKRMDLMGTIVLGVTTALGGGCIRDIILGYHPPNMFTDPSFAVQSVVSSIIIFVICYFKTDLLSSKTMENFENIMIYFDAIGLGAFTVTGINAALKLGYTDAKFLLIFSGMITGVGGGVIRDVFADRTPSIFREQIYASASLLGACCYLVFRNMLDLDEVMILSALIVFIIRMVAVKKDLGLPKIDY</sequence>
<feature type="domain" description="Glycine transporter" evidence="8">
    <location>
        <begin position="10"/>
        <end position="83"/>
    </location>
</feature>
<organism evidence="9 10">
    <name type="scientific">Peptoniphilus indolicus</name>
    <dbReference type="NCBI Taxonomy" id="33030"/>
    <lineage>
        <taxon>Bacteria</taxon>
        <taxon>Bacillati</taxon>
        <taxon>Bacillota</taxon>
        <taxon>Tissierellia</taxon>
        <taxon>Tissierellales</taxon>
        <taxon>Peptoniphilaceae</taxon>
        <taxon>Peptoniphilus</taxon>
    </lineage>
</organism>
<feature type="transmembrane region" description="Helical" evidence="7">
    <location>
        <begin position="164"/>
        <end position="182"/>
    </location>
</feature>
<dbReference type="AlphaFoldDB" id="A0A379DAW8"/>
<feature type="transmembrane region" description="Helical" evidence="7">
    <location>
        <begin position="70"/>
        <end position="90"/>
    </location>
</feature>
<protein>
    <submittedName>
        <fullName evidence="9">Predicted membrane protein</fullName>
    </submittedName>
</protein>
<evidence type="ECO:0000256" key="6">
    <source>
        <dbReference type="ARBA" id="ARBA00023136"/>
    </source>
</evidence>
<dbReference type="PANTHER" id="PTHR30506">
    <property type="entry name" value="INNER MEMBRANE PROTEIN"/>
    <property type="match status" value="1"/>
</dbReference>
<gene>
    <name evidence="9" type="primary">yicG</name>
    <name evidence="9" type="ORF">NCTC11088_00466</name>
</gene>
<name>A0A379DAW8_9FIRM</name>
<feature type="transmembrane region" description="Helical" evidence="7">
    <location>
        <begin position="6"/>
        <end position="26"/>
    </location>
</feature>
<comment type="subcellular location">
    <subcellularLocation>
        <location evidence="1">Cell membrane</location>
        <topology evidence="1">Multi-pass membrane protein</topology>
    </subcellularLocation>
</comment>